<feature type="domain" description="Rad4 beta-hairpin" evidence="11">
    <location>
        <begin position="196"/>
        <end position="272"/>
    </location>
</feature>
<keyword evidence="3" id="KW-0597">Phosphoprotein</keyword>
<feature type="compositionally biased region" description="Basic and acidic residues" evidence="8">
    <location>
        <begin position="584"/>
        <end position="594"/>
    </location>
</feature>
<dbReference type="Pfam" id="PF03835">
    <property type="entry name" value="Rad4"/>
    <property type="match status" value="1"/>
</dbReference>
<dbReference type="KEGG" id="hazt:108675987"/>
<dbReference type="GO" id="GO:0005737">
    <property type="term" value="C:cytoplasm"/>
    <property type="evidence" value="ECO:0007669"/>
    <property type="project" value="TreeGrafter"/>
</dbReference>
<feature type="compositionally biased region" description="Acidic residues" evidence="8">
    <location>
        <begin position="445"/>
        <end position="459"/>
    </location>
</feature>
<dbReference type="OrthoDB" id="300780at2759"/>
<dbReference type="FunFam" id="2.20.20.110:FF:000001">
    <property type="entry name" value="DNA repair protein complementing XP-C cells"/>
    <property type="match status" value="1"/>
</dbReference>
<dbReference type="GO" id="GO:0003684">
    <property type="term" value="F:damaged DNA binding"/>
    <property type="evidence" value="ECO:0007669"/>
    <property type="project" value="InterPro"/>
</dbReference>
<dbReference type="InterPro" id="IPR036985">
    <property type="entry name" value="Transglutaminase-like_sf"/>
</dbReference>
<feature type="compositionally biased region" description="Basic and acidic residues" evidence="8">
    <location>
        <begin position="343"/>
        <end position="353"/>
    </location>
</feature>
<keyword evidence="6" id="KW-0234">DNA repair</keyword>
<dbReference type="AlphaFoldDB" id="A0A8B7P3A9"/>
<feature type="domain" description="Rad4 beta-hairpin" evidence="9">
    <location>
        <begin position="79"/>
        <end position="131"/>
    </location>
</feature>
<dbReference type="NCBIfam" id="TIGR00605">
    <property type="entry name" value="rad4"/>
    <property type="match status" value="1"/>
</dbReference>
<evidence type="ECO:0000259" key="9">
    <source>
        <dbReference type="SMART" id="SM01030"/>
    </source>
</evidence>
<dbReference type="PANTHER" id="PTHR12135">
    <property type="entry name" value="DNA REPAIR PROTEIN XP-C / RAD4"/>
    <property type="match status" value="1"/>
</dbReference>
<dbReference type="SUPFAM" id="SSF54001">
    <property type="entry name" value="Cysteine proteinases"/>
    <property type="match status" value="1"/>
</dbReference>
<dbReference type="Gene3D" id="2.20.20.110">
    <property type="entry name" value="Rad4, beta-hairpin domain BHD1"/>
    <property type="match status" value="1"/>
</dbReference>
<dbReference type="InterPro" id="IPR018326">
    <property type="entry name" value="Rad4_beta-hairpin_dom1"/>
</dbReference>
<dbReference type="SMART" id="SM01030">
    <property type="entry name" value="BHD_1"/>
    <property type="match status" value="1"/>
</dbReference>
<dbReference type="SMART" id="SM01031">
    <property type="entry name" value="BHD_2"/>
    <property type="match status" value="1"/>
</dbReference>
<dbReference type="GeneID" id="108675987"/>
<dbReference type="RefSeq" id="XP_018019521.1">
    <property type="nucleotide sequence ID" value="XM_018164032.2"/>
</dbReference>
<feature type="domain" description="Rad4 beta-hairpin" evidence="10">
    <location>
        <begin position="133"/>
        <end position="189"/>
    </location>
</feature>
<evidence type="ECO:0000256" key="5">
    <source>
        <dbReference type="ARBA" id="ARBA00023125"/>
    </source>
</evidence>
<feature type="compositionally biased region" description="Basic and acidic residues" evidence="8">
    <location>
        <begin position="460"/>
        <end position="469"/>
    </location>
</feature>
<dbReference type="GO" id="GO:0000111">
    <property type="term" value="C:nucleotide-excision repair factor 2 complex"/>
    <property type="evidence" value="ECO:0007669"/>
    <property type="project" value="TreeGrafter"/>
</dbReference>
<feature type="compositionally biased region" description="Polar residues" evidence="8">
    <location>
        <begin position="470"/>
        <end position="482"/>
    </location>
</feature>
<dbReference type="PANTHER" id="PTHR12135:SF0">
    <property type="entry name" value="DNA REPAIR PROTEIN COMPLEMENTING XP-C CELLS"/>
    <property type="match status" value="1"/>
</dbReference>
<dbReference type="Gene3D" id="3.90.260.10">
    <property type="entry name" value="Transglutaminase-like"/>
    <property type="match status" value="1"/>
</dbReference>
<dbReference type="InterPro" id="IPR042488">
    <property type="entry name" value="Rad4_BHD3_sf"/>
</dbReference>
<name>A0A8B7P3A9_HYAAZ</name>
<gene>
    <name evidence="13" type="primary">LOC108675987</name>
</gene>
<evidence type="ECO:0000256" key="3">
    <source>
        <dbReference type="ARBA" id="ARBA00022553"/>
    </source>
</evidence>
<feature type="compositionally biased region" description="Acidic residues" evidence="8">
    <location>
        <begin position="572"/>
        <end position="583"/>
    </location>
</feature>
<accession>A0A8B7P3A9</accession>
<dbReference type="FunFam" id="3.30.70.2460:FF:000001">
    <property type="entry name" value="DNA repair protein Rad4 family"/>
    <property type="match status" value="1"/>
</dbReference>
<evidence type="ECO:0000256" key="7">
    <source>
        <dbReference type="ARBA" id="ARBA00023242"/>
    </source>
</evidence>
<dbReference type="GO" id="GO:0006298">
    <property type="term" value="P:mismatch repair"/>
    <property type="evidence" value="ECO:0007669"/>
    <property type="project" value="TreeGrafter"/>
</dbReference>
<dbReference type="InterPro" id="IPR018026">
    <property type="entry name" value="DNA_repair_Rad4-like"/>
</dbReference>
<keyword evidence="4" id="KW-0227">DNA damage</keyword>
<keyword evidence="7" id="KW-0539">Nucleus</keyword>
<protein>
    <submittedName>
        <fullName evidence="13">DNA repair protein RAD4</fullName>
    </submittedName>
</protein>
<dbReference type="Gene3D" id="3.30.70.2460">
    <property type="entry name" value="Rad4, beta-hairpin domain BHD3"/>
    <property type="match status" value="1"/>
</dbReference>
<feature type="region of interest" description="Disordered" evidence="8">
    <location>
        <begin position="311"/>
        <end position="353"/>
    </location>
</feature>
<dbReference type="InterPro" id="IPR004583">
    <property type="entry name" value="DNA_repair_Rad4"/>
</dbReference>
<dbReference type="GO" id="GO:0006289">
    <property type="term" value="P:nucleotide-excision repair"/>
    <property type="evidence" value="ECO:0007669"/>
    <property type="project" value="InterPro"/>
</dbReference>
<evidence type="ECO:0000256" key="1">
    <source>
        <dbReference type="ARBA" id="ARBA00004123"/>
    </source>
</evidence>
<feature type="region of interest" description="Disordered" evidence="8">
    <location>
        <begin position="437"/>
        <end position="608"/>
    </location>
</feature>
<evidence type="ECO:0000256" key="2">
    <source>
        <dbReference type="ARBA" id="ARBA00009525"/>
    </source>
</evidence>
<keyword evidence="12" id="KW-1185">Reference proteome</keyword>
<evidence type="ECO:0000259" key="11">
    <source>
        <dbReference type="SMART" id="SM01032"/>
    </source>
</evidence>
<dbReference type="InterPro" id="IPR018327">
    <property type="entry name" value="BHD_2"/>
</dbReference>
<evidence type="ECO:0000313" key="12">
    <source>
        <dbReference type="Proteomes" id="UP000694843"/>
    </source>
</evidence>
<feature type="compositionally biased region" description="Basic and acidic residues" evidence="8">
    <location>
        <begin position="311"/>
        <end position="322"/>
    </location>
</feature>
<dbReference type="Pfam" id="PF10403">
    <property type="entry name" value="BHD_1"/>
    <property type="match status" value="1"/>
</dbReference>
<proteinExistence type="inferred from homology"/>
<dbReference type="InterPro" id="IPR018325">
    <property type="entry name" value="Rad4/PNGase_transGLS-fold"/>
</dbReference>
<reference evidence="13" key="1">
    <citation type="submission" date="2025-08" db="UniProtKB">
        <authorList>
            <consortium name="RefSeq"/>
        </authorList>
    </citation>
    <scope>IDENTIFICATION</scope>
    <source>
        <tissue evidence="13">Whole organism</tissue>
    </source>
</reference>
<organism evidence="12 13">
    <name type="scientific">Hyalella azteca</name>
    <name type="common">Amphipod</name>
    <dbReference type="NCBI Taxonomy" id="294128"/>
    <lineage>
        <taxon>Eukaryota</taxon>
        <taxon>Metazoa</taxon>
        <taxon>Ecdysozoa</taxon>
        <taxon>Arthropoda</taxon>
        <taxon>Crustacea</taxon>
        <taxon>Multicrustacea</taxon>
        <taxon>Malacostraca</taxon>
        <taxon>Eumalacostraca</taxon>
        <taxon>Peracarida</taxon>
        <taxon>Amphipoda</taxon>
        <taxon>Senticaudata</taxon>
        <taxon>Talitrida</taxon>
        <taxon>Talitroidea</taxon>
        <taxon>Hyalellidae</taxon>
        <taxon>Hyalella</taxon>
    </lineage>
</organism>
<evidence type="ECO:0000256" key="4">
    <source>
        <dbReference type="ARBA" id="ARBA00022763"/>
    </source>
</evidence>
<evidence type="ECO:0000259" key="10">
    <source>
        <dbReference type="SMART" id="SM01031"/>
    </source>
</evidence>
<comment type="subcellular location">
    <subcellularLocation>
        <location evidence="1">Nucleus</location>
    </subcellularLocation>
</comment>
<comment type="similarity">
    <text evidence="2">Belongs to the XPC family.</text>
</comment>
<evidence type="ECO:0000256" key="8">
    <source>
        <dbReference type="SAM" id="MobiDB-lite"/>
    </source>
</evidence>
<keyword evidence="5" id="KW-0238">DNA-binding</keyword>
<evidence type="ECO:0000313" key="13">
    <source>
        <dbReference type="RefSeq" id="XP_018019521.1"/>
    </source>
</evidence>
<dbReference type="InterPro" id="IPR038765">
    <property type="entry name" value="Papain-like_cys_pep_sf"/>
</dbReference>
<dbReference type="GO" id="GO:0071942">
    <property type="term" value="C:XPC complex"/>
    <property type="evidence" value="ECO:0007669"/>
    <property type="project" value="TreeGrafter"/>
</dbReference>
<sequence length="608" mass="68978">MSHHPGTQSRAAGPVAYVTAYNADQSVKDVTRRYVAKWLSFENKLRCDSAWWQEVLAPYAPTFTAREKAENLQLEETLRQQPLPKTIAEYKDHPMFALQRHLLKFEAFYPPNPDPVGYVRGEAVYPRECVYTLHSRDIWKKDGKTVKVGEEPYKIVKARPKWDRALCQVIKDLPLEIFGPWQVEDYQPPVAKGGRVPRNEYGNVELFKKTMLPVGTVHLDARYEDLSRVARKLKIDCAPAMVGFDYHKGGTHPVYDGYVVCQEFKDVLLDAWTEEMQLKAKREEAKRLRRIYDNWKRLIQGILIKNHVREKYGQDSDHDEPSSSKNSKSKSNEKSLKPQKKMKQTDKVAVKSETEEKVRLGIDMSSDTVAMAKMSFKASLSSRGMVLQPKTAEDEALAAIEAKPEDLILDSDEETKETEEEKKEKLRKILAWNSSKLGSMANLSDDSDADENVGDEPDCGADKLSRGESTESSVASSRKVLTSESSDESDSRTAKKTRVSRTSQQVTKKNQHCKRLSLAGRNASKSKGRSTKSKENVAASDESNGKTLVPTHERRPKRQSTTRKNVDYKESEESDISLDESDVEDKTYKPESLFKPRQSNVALSEESD</sequence>
<dbReference type="Proteomes" id="UP000694843">
    <property type="component" value="Unplaced"/>
</dbReference>
<dbReference type="InterPro" id="IPR018328">
    <property type="entry name" value="Rad4_beta-hairpin_dom3"/>
</dbReference>
<dbReference type="SMART" id="SM01032">
    <property type="entry name" value="BHD_3"/>
    <property type="match status" value="1"/>
</dbReference>
<dbReference type="GO" id="GO:0003697">
    <property type="term" value="F:single-stranded DNA binding"/>
    <property type="evidence" value="ECO:0007669"/>
    <property type="project" value="TreeGrafter"/>
</dbReference>
<dbReference type="Pfam" id="PF10405">
    <property type="entry name" value="BHD_3"/>
    <property type="match status" value="1"/>
</dbReference>
<evidence type="ECO:0000256" key="6">
    <source>
        <dbReference type="ARBA" id="ARBA00023204"/>
    </source>
</evidence>